<sequence>MTVSTLAALPGDILYLVCQALLTPPGTALHNLAALSSTCKQVRAIALPLLLRHVSISDASTAEESRVQNQLGRMVETPAVRHFTQSFNFAPRTAKTSVVVEYCPTLIQLLKGMTQLRELKFDTLIDPDDREDVARLCNLFLTSGLTPRYQFKSITNLCADECCVFLLAVCPEVRTLRLDIIHRPSTADLSFRTNWPIASRVQYLQLRHESYQWETIATHTPEFCQTITNSMPNVTTLVMNRIRDAQLVLPKFNGFAKLETLVVPDLSELGLGFCPPRCGNALRGARGTELRRKLEVDYQMASKKIKALALDVFPRLRKLWIGWEDMCDLSKLGVRDQLDGVEFETSHFEPIWEM</sequence>
<dbReference type="InParanoid" id="J0WVN9"/>
<organism evidence="1 2">
    <name type="scientific">Auricularia subglabra (strain TFB-10046 / SS5)</name>
    <name type="common">White-rot fungus</name>
    <name type="synonym">Auricularia delicata (strain TFB10046)</name>
    <dbReference type="NCBI Taxonomy" id="717982"/>
    <lineage>
        <taxon>Eukaryota</taxon>
        <taxon>Fungi</taxon>
        <taxon>Dikarya</taxon>
        <taxon>Basidiomycota</taxon>
        <taxon>Agaricomycotina</taxon>
        <taxon>Agaricomycetes</taxon>
        <taxon>Auriculariales</taxon>
        <taxon>Auriculariaceae</taxon>
        <taxon>Auricularia</taxon>
    </lineage>
</organism>
<accession>J0WVN9</accession>
<dbReference type="AlphaFoldDB" id="J0WVN9"/>
<keyword evidence="2" id="KW-1185">Reference proteome</keyword>
<dbReference type="OMA" id="VFGACIN"/>
<dbReference type="KEGG" id="adl:AURDEDRAFT_171886"/>
<dbReference type="OrthoDB" id="2848819at2759"/>
<gene>
    <name evidence="1" type="ORF">AURDEDRAFT_171886</name>
</gene>
<proteinExistence type="predicted"/>
<dbReference type="Proteomes" id="UP000006514">
    <property type="component" value="Unassembled WGS sequence"/>
</dbReference>
<reference evidence="2" key="1">
    <citation type="journal article" date="2012" name="Science">
        <title>The Paleozoic origin of enzymatic lignin decomposition reconstructed from 31 fungal genomes.</title>
        <authorList>
            <person name="Floudas D."/>
            <person name="Binder M."/>
            <person name="Riley R."/>
            <person name="Barry K."/>
            <person name="Blanchette R.A."/>
            <person name="Henrissat B."/>
            <person name="Martinez A.T."/>
            <person name="Otillar R."/>
            <person name="Spatafora J.W."/>
            <person name="Yadav J.S."/>
            <person name="Aerts A."/>
            <person name="Benoit I."/>
            <person name="Boyd A."/>
            <person name="Carlson A."/>
            <person name="Copeland A."/>
            <person name="Coutinho P.M."/>
            <person name="de Vries R.P."/>
            <person name="Ferreira P."/>
            <person name="Findley K."/>
            <person name="Foster B."/>
            <person name="Gaskell J."/>
            <person name="Glotzer D."/>
            <person name="Gorecki P."/>
            <person name="Heitman J."/>
            <person name="Hesse C."/>
            <person name="Hori C."/>
            <person name="Igarashi K."/>
            <person name="Jurgens J.A."/>
            <person name="Kallen N."/>
            <person name="Kersten P."/>
            <person name="Kohler A."/>
            <person name="Kuees U."/>
            <person name="Kumar T.K.A."/>
            <person name="Kuo A."/>
            <person name="LaButti K."/>
            <person name="Larrondo L.F."/>
            <person name="Lindquist E."/>
            <person name="Ling A."/>
            <person name="Lombard V."/>
            <person name="Lucas S."/>
            <person name="Lundell T."/>
            <person name="Martin R."/>
            <person name="McLaughlin D.J."/>
            <person name="Morgenstern I."/>
            <person name="Morin E."/>
            <person name="Murat C."/>
            <person name="Nagy L.G."/>
            <person name="Nolan M."/>
            <person name="Ohm R.A."/>
            <person name="Patyshakuliyeva A."/>
            <person name="Rokas A."/>
            <person name="Ruiz-Duenas F.J."/>
            <person name="Sabat G."/>
            <person name="Salamov A."/>
            <person name="Samejima M."/>
            <person name="Schmutz J."/>
            <person name="Slot J.C."/>
            <person name="St John F."/>
            <person name="Stenlid J."/>
            <person name="Sun H."/>
            <person name="Sun S."/>
            <person name="Syed K."/>
            <person name="Tsang A."/>
            <person name="Wiebenga A."/>
            <person name="Young D."/>
            <person name="Pisabarro A."/>
            <person name="Eastwood D.C."/>
            <person name="Martin F."/>
            <person name="Cullen D."/>
            <person name="Grigoriev I.V."/>
            <person name="Hibbett D.S."/>
        </authorList>
    </citation>
    <scope>NUCLEOTIDE SEQUENCE [LARGE SCALE GENOMIC DNA]</scope>
    <source>
        <strain evidence="2">TFB10046</strain>
    </source>
</reference>
<evidence type="ECO:0000313" key="2">
    <source>
        <dbReference type="Proteomes" id="UP000006514"/>
    </source>
</evidence>
<protein>
    <recommendedName>
        <fullName evidence="3">F-box domain-containing protein</fullName>
    </recommendedName>
</protein>
<name>J0WVN9_AURST</name>
<evidence type="ECO:0000313" key="1">
    <source>
        <dbReference type="EMBL" id="EJD39089.1"/>
    </source>
</evidence>
<evidence type="ECO:0008006" key="3">
    <source>
        <dbReference type="Google" id="ProtNLM"/>
    </source>
</evidence>
<dbReference type="EMBL" id="JH687817">
    <property type="protein sequence ID" value="EJD39089.1"/>
    <property type="molecule type" value="Genomic_DNA"/>
</dbReference>